<dbReference type="Pfam" id="PF13450">
    <property type="entry name" value="NAD_binding_8"/>
    <property type="match status" value="1"/>
</dbReference>
<dbReference type="AlphaFoldDB" id="A0A0C3C335"/>
<dbReference type="EMBL" id="KN832896">
    <property type="protein sequence ID" value="KIM93308.1"/>
    <property type="molecule type" value="Genomic_DNA"/>
</dbReference>
<dbReference type="InterPro" id="IPR050464">
    <property type="entry name" value="Zeta_carotene_desat/Oxidored"/>
</dbReference>
<proteinExistence type="predicted"/>
<accession>A0A0C3C335</accession>
<dbReference type="OrthoDB" id="5977668at2759"/>
<dbReference type="SUPFAM" id="SSF51905">
    <property type="entry name" value="FAD/NAD(P)-binding domain"/>
    <property type="match status" value="1"/>
</dbReference>
<name>A0A0C3C335_OIDMZ</name>
<dbReference type="InterPro" id="IPR036188">
    <property type="entry name" value="FAD/NAD-bd_sf"/>
</dbReference>
<dbReference type="GO" id="GO:0016491">
    <property type="term" value="F:oxidoreductase activity"/>
    <property type="evidence" value="ECO:0007669"/>
    <property type="project" value="TreeGrafter"/>
</dbReference>
<reference evidence="1 2" key="1">
    <citation type="submission" date="2014-04" db="EMBL/GenBank/DDBJ databases">
        <authorList>
            <consortium name="DOE Joint Genome Institute"/>
            <person name="Kuo A."/>
            <person name="Martino E."/>
            <person name="Perotto S."/>
            <person name="Kohler A."/>
            <person name="Nagy L.G."/>
            <person name="Floudas D."/>
            <person name="Copeland A."/>
            <person name="Barry K.W."/>
            <person name="Cichocki N."/>
            <person name="Veneault-Fourrey C."/>
            <person name="LaButti K."/>
            <person name="Lindquist E.A."/>
            <person name="Lipzen A."/>
            <person name="Lundell T."/>
            <person name="Morin E."/>
            <person name="Murat C."/>
            <person name="Sun H."/>
            <person name="Tunlid A."/>
            <person name="Henrissat B."/>
            <person name="Grigoriev I.V."/>
            <person name="Hibbett D.S."/>
            <person name="Martin F."/>
            <person name="Nordberg H.P."/>
            <person name="Cantor M.N."/>
            <person name="Hua S.X."/>
        </authorList>
    </citation>
    <scope>NUCLEOTIDE SEQUENCE [LARGE SCALE GENOMIC DNA]</scope>
    <source>
        <strain evidence="1 2">Zn</strain>
    </source>
</reference>
<evidence type="ECO:0000313" key="2">
    <source>
        <dbReference type="Proteomes" id="UP000054321"/>
    </source>
</evidence>
<dbReference type="PANTHER" id="PTHR42923">
    <property type="entry name" value="PROTOPORPHYRINOGEN OXIDASE"/>
    <property type="match status" value="1"/>
</dbReference>
<dbReference type="InParanoid" id="A0A0C3C335"/>
<dbReference type="Gene3D" id="3.50.50.60">
    <property type="entry name" value="FAD/NAD(P)-binding domain"/>
    <property type="match status" value="1"/>
</dbReference>
<organism evidence="1 2">
    <name type="scientific">Oidiodendron maius (strain Zn)</name>
    <dbReference type="NCBI Taxonomy" id="913774"/>
    <lineage>
        <taxon>Eukaryota</taxon>
        <taxon>Fungi</taxon>
        <taxon>Dikarya</taxon>
        <taxon>Ascomycota</taxon>
        <taxon>Pezizomycotina</taxon>
        <taxon>Leotiomycetes</taxon>
        <taxon>Leotiomycetes incertae sedis</taxon>
        <taxon>Myxotrichaceae</taxon>
        <taxon>Oidiodendron</taxon>
    </lineage>
</organism>
<dbReference type="Proteomes" id="UP000054321">
    <property type="component" value="Unassembled WGS sequence"/>
</dbReference>
<dbReference type="STRING" id="913774.A0A0C3C335"/>
<evidence type="ECO:0000313" key="1">
    <source>
        <dbReference type="EMBL" id="KIM93308.1"/>
    </source>
</evidence>
<keyword evidence="2" id="KW-1185">Reference proteome</keyword>
<protein>
    <recommendedName>
        <fullName evidence="3">Amine oxidase domain-containing protein</fullName>
    </recommendedName>
</protein>
<sequence>MSARKRVAVVGSGTSGMGALYALQHTQHELHLFEANERLGGHAHIVLVERDGLEVGCDFAFVGFNPVIYLLTGPSSEEYLNPTEPDAKLETIDEYLYRNCHSIRFRDDYLVPMTDLLWSTSPNKVRRDFPTNTLVWFLWNHHLLINVAKGYDWLSIQGGTAKYVDAIVRGLPTENVHIGTSVTCGTVLLELANGNVESFDHAVHGPQALKMISPQLTQQGIETLGAFKPHRKEVVLHADTDHMPKDRSMWSCWNYKAESDTEGFDKASVTAWLNLVMEIPEKRFGPILVTVDPQEPPREDLVYGSFDFDHP</sequence>
<dbReference type="PANTHER" id="PTHR42923:SF17">
    <property type="entry name" value="AMINE OXIDASE DOMAIN-CONTAINING PROTEIN"/>
    <property type="match status" value="1"/>
</dbReference>
<gene>
    <name evidence="1" type="ORF">OIDMADRAFT_35809</name>
</gene>
<evidence type="ECO:0008006" key="3">
    <source>
        <dbReference type="Google" id="ProtNLM"/>
    </source>
</evidence>
<reference evidence="2" key="2">
    <citation type="submission" date="2015-01" db="EMBL/GenBank/DDBJ databases">
        <title>Evolutionary Origins and Diversification of the Mycorrhizal Mutualists.</title>
        <authorList>
            <consortium name="DOE Joint Genome Institute"/>
            <consortium name="Mycorrhizal Genomics Consortium"/>
            <person name="Kohler A."/>
            <person name="Kuo A."/>
            <person name="Nagy L.G."/>
            <person name="Floudas D."/>
            <person name="Copeland A."/>
            <person name="Barry K.W."/>
            <person name="Cichocki N."/>
            <person name="Veneault-Fourrey C."/>
            <person name="LaButti K."/>
            <person name="Lindquist E.A."/>
            <person name="Lipzen A."/>
            <person name="Lundell T."/>
            <person name="Morin E."/>
            <person name="Murat C."/>
            <person name="Riley R."/>
            <person name="Ohm R."/>
            <person name="Sun H."/>
            <person name="Tunlid A."/>
            <person name="Henrissat B."/>
            <person name="Grigoriev I.V."/>
            <person name="Hibbett D.S."/>
            <person name="Martin F."/>
        </authorList>
    </citation>
    <scope>NUCLEOTIDE SEQUENCE [LARGE SCALE GENOMIC DNA]</scope>
    <source>
        <strain evidence="2">Zn</strain>
    </source>
</reference>
<dbReference type="HOGENOM" id="CLU_028123_1_0_1"/>